<protein>
    <recommendedName>
        <fullName evidence="9">3-hydroxyacyl-[acyl-carrier-protein] dehydratase FabZ</fullName>
        <ecNumber evidence="9">4.2.1.59</ecNumber>
    </recommendedName>
    <alternativeName>
        <fullName evidence="9">(3R)-hydroxymyristoyl-[acyl-carrier-protein] dehydratase</fullName>
        <shortName evidence="9">(3R)-hydroxymyristoyl-ACP dehydrase</shortName>
    </alternativeName>
    <alternativeName>
        <fullName evidence="9">Beta-hydroxyacyl-ACP dehydratase</fullName>
    </alternativeName>
</protein>
<dbReference type="AlphaFoldDB" id="A0A8J3EA64"/>
<dbReference type="InterPro" id="IPR013114">
    <property type="entry name" value="FabA_FabZ"/>
</dbReference>
<dbReference type="GO" id="GO:0005737">
    <property type="term" value="C:cytoplasm"/>
    <property type="evidence" value="ECO:0007669"/>
    <property type="project" value="UniProtKB-SubCell"/>
</dbReference>
<dbReference type="NCBIfam" id="TIGR01750">
    <property type="entry name" value="fabZ"/>
    <property type="match status" value="1"/>
</dbReference>
<dbReference type="GO" id="GO:0009245">
    <property type="term" value="P:lipid A biosynthetic process"/>
    <property type="evidence" value="ECO:0007669"/>
    <property type="project" value="UniProtKB-UniRule"/>
</dbReference>
<comment type="caution">
    <text evidence="10">The sequence shown here is derived from an EMBL/GenBank/DDBJ whole genome shotgun (WGS) entry which is preliminary data.</text>
</comment>
<evidence type="ECO:0000256" key="5">
    <source>
        <dbReference type="ARBA" id="ARBA00022556"/>
    </source>
</evidence>
<dbReference type="Pfam" id="PF07977">
    <property type="entry name" value="FabA"/>
    <property type="match status" value="1"/>
</dbReference>
<evidence type="ECO:0000256" key="2">
    <source>
        <dbReference type="ARBA" id="ARBA00009174"/>
    </source>
</evidence>
<dbReference type="InterPro" id="IPR010084">
    <property type="entry name" value="FabZ"/>
</dbReference>
<keyword evidence="7 9" id="KW-0456">Lyase</keyword>
<comment type="catalytic activity">
    <reaction evidence="9">
        <text>a (3R)-hydroxyacyl-[ACP] = a (2E)-enoyl-[ACP] + H2O</text>
        <dbReference type="Rhea" id="RHEA:13097"/>
        <dbReference type="Rhea" id="RHEA-COMP:9925"/>
        <dbReference type="Rhea" id="RHEA-COMP:9945"/>
        <dbReference type="ChEBI" id="CHEBI:15377"/>
        <dbReference type="ChEBI" id="CHEBI:78784"/>
        <dbReference type="ChEBI" id="CHEBI:78827"/>
        <dbReference type="EC" id="4.2.1.59"/>
    </reaction>
</comment>
<evidence type="ECO:0000256" key="8">
    <source>
        <dbReference type="ARBA" id="ARBA00025049"/>
    </source>
</evidence>
<dbReference type="NCBIfam" id="NF000582">
    <property type="entry name" value="PRK00006.1"/>
    <property type="match status" value="1"/>
</dbReference>
<evidence type="ECO:0000313" key="11">
    <source>
        <dbReference type="Proteomes" id="UP000597507"/>
    </source>
</evidence>
<comment type="similarity">
    <text evidence="2 9">Belongs to the thioester dehydratase family. FabZ subfamily.</text>
</comment>
<proteinExistence type="inferred from homology"/>
<dbReference type="Proteomes" id="UP000597507">
    <property type="component" value="Unassembled WGS sequence"/>
</dbReference>
<keyword evidence="11" id="KW-1185">Reference proteome</keyword>
<evidence type="ECO:0000256" key="6">
    <source>
        <dbReference type="ARBA" id="ARBA00023098"/>
    </source>
</evidence>
<evidence type="ECO:0000256" key="9">
    <source>
        <dbReference type="HAMAP-Rule" id="MF_00406"/>
    </source>
</evidence>
<dbReference type="GO" id="GO:0016020">
    <property type="term" value="C:membrane"/>
    <property type="evidence" value="ECO:0007669"/>
    <property type="project" value="GOC"/>
</dbReference>
<sequence length="164" mass="18046">MDDAMRADEAAPPTAGAALEAWDIARIMRAIPHRFPFLLVDRVVEVQRGVSAVGVKNVSINEHYFQGHFPAMAVMPGVLIIESMAQTAAVLVVATLGPEAEGKLVYFMTVDNAKFRKPVVPGDQMRVHVRKERQRGNIWKFSAEAKVDGKVVAEATYSAMILDR</sequence>
<feature type="active site" evidence="9">
    <location>
        <position position="68"/>
    </location>
</feature>
<reference evidence="10 11" key="1">
    <citation type="journal article" date="2014" name="Int. J. Syst. Evol. Microbiol.">
        <title>Complete genome sequence of Corynebacterium casei LMG S-19264T (=DSM 44701T), isolated from a smear-ripened cheese.</title>
        <authorList>
            <consortium name="US DOE Joint Genome Institute (JGI-PGF)"/>
            <person name="Walter F."/>
            <person name="Albersmeier A."/>
            <person name="Kalinowski J."/>
            <person name="Ruckert C."/>
        </authorList>
    </citation>
    <scope>NUCLEOTIDE SEQUENCE [LARGE SCALE GENOMIC DNA]</scope>
    <source>
        <strain evidence="10 11">CGMCC 1.16330</strain>
    </source>
</reference>
<dbReference type="CDD" id="cd01288">
    <property type="entry name" value="FabZ"/>
    <property type="match status" value="1"/>
</dbReference>
<dbReference type="Gene3D" id="3.10.129.10">
    <property type="entry name" value="Hotdog Thioesterase"/>
    <property type="match status" value="1"/>
</dbReference>
<evidence type="ECO:0000256" key="7">
    <source>
        <dbReference type="ARBA" id="ARBA00023239"/>
    </source>
</evidence>
<dbReference type="EMBL" id="BMKS01000002">
    <property type="protein sequence ID" value="GGG22747.1"/>
    <property type="molecule type" value="Genomic_DNA"/>
</dbReference>
<comment type="subcellular location">
    <subcellularLocation>
        <location evidence="1 9">Cytoplasm</location>
    </subcellularLocation>
</comment>
<name>A0A8J3EA64_9PROT</name>
<dbReference type="HAMAP" id="MF_00406">
    <property type="entry name" value="FabZ"/>
    <property type="match status" value="1"/>
</dbReference>
<keyword evidence="4 9" id="KW-0444">Lipid biosynthesis</keyword>
<accession>A0A8J3EA64</accession>
<evidence type="ECO:0000313" key="10">
    <source>
        <dbReference type="EMBL" id="GGG22747.1"/>
    </source>
</evidence>
<gene>
    <name evidence="9 10" type="primary">fabZ</name>
    <name evidence="10" type="ORF">GCM10010964_08610</name>
</gene>
<dbReference type="GO" id="GO:0006633">
    <property type="term" value="P:fatty acid biosynthetic process"/>
    <property type="evidence" value="ECO:0007669"/>
    <property type="project" value="UniProtKB-UniRule"/>
</dbReference>
<dbReference type="PANTHER" id="PTHR30272">
    <property type="entry name" value="3-HYDROXYACYL-[ACYL-CARRIER-PROTEIN] DEHYDRATASE"/>
    <property type="match status" value="1"/>
</dbReference>
<dbReference type="FunFam" id="3.10.129.10:FF:000001">
    <property type="entry name" value="3-hydroxyacyl-[acyl-carrier-protein] dehydratase FabZ"/>
    <property type="match status" value="1"/>
</dbReference>
<keyword evidence="6 9" id="KW-0443">Lipid metabolism</keyword>
<keyword evidence="5 9" id="KW-0441">Lipid A biosynthesis</keyword>
<keyword evidence="3 9" id="KW-0963">Cytoplasm</keyword>
<dbReference type="InterPro" id="IPR029069">
    <property type="entry name" value="HotDog_dom_sf"/>
</dbReference>
<organism evidence="10 11">
    <name type="scientific">Caldovatus sediminis</name>
    <dbReference type="NCBI Taxonomy" id="2041189"/>
    <lineage>
        <taxon>Bacteria</taxon>
        <taxon>Pseudomonadati</taxon>
        <taxon>Pseudomonadota</taxon>
        <taxon>Alphaproteobacteria</taxon>
        <taxon>Acetobacterales</taxon>
        <taxon>Roseomonadaceae</taxon>
        <taxon>Caldovatus</taxon>
    </lineage>
</organism>
<dbReference type="SUPFAM" id="SSF54637">
    <property type="entry name" value="Thioesterase/thiol ester dehydrase-isomerase"/>
    <property type="match status" value="1"/>
</dbReference>
<dbReference type="GO" id="GO:0019171">
    <property type="term" value="F:(3R)-hydroxyacyl-[acyl-carrier-protein] dehydratase activity"/>
    <property type="evidence" value="ECO:0007669"/>
    <property type="project" value="UniProtKB-EC"/>
</dbReference>
<dbReference type="EC" id="4.2.1.59" evidence="9"/>
<evidence type="ECO:0000256" key="4">
    <source>
        <dbReference type="ARBA" id="ARBA00022516"/>
    </source>
</evidence>
<evidence type="ECO:0000256" key="3">
    <source>
        <dbReference type="ARBA" id="ARBA00022490"/>
    </source>
</evidence>
<dbReference type="PANTHER" id="PTHR30272:SF1">
    <property type="entry name" value="3-HYDROXYACYL-[ACYL-CARRIER-PROTEIN] DEHYDRATASE"/>
    <property type="match status" value="1"/>
</dbReference>
<comment type="function">
    <text evidence="8 9">Involved in unsaturated fatty acids biosynthesis. Catalyzes the dehydration of short chain beta-hydroxyacyl-ACPs and long chain saturated and unsaturated beta-hydroxyacyl-ACPs.</text>
</comment>
<evidence type="ECO:0000256" key="1">
    <source>
        <dbReference type="ARBA" id="ARBA00004496"/>
    </source>
</evidence>